<keyword evidence="2" id="KW-0472">Membrane</keyword>
<dbReference type="Proteomes" id="UP001310594">
    <property type="component" value="Unassembled WGS sequence"/>
</dbReference>
<keyword evidence="2" id="KW-1133">Transmembrane helix</keyword>
<feature type="transmembrane region" description="Helical" evidence="2">
    <location>
        <begin position="89"/>
        <end position="111"/>
    </location>
</feature>
<evidence type="ECO:0000313" key="4">
    <source>
        <dbReference type="Proteomes" id="UP001310594"/>
    </source>
</evidence>
<feature type="transmembrane region" description="Helical" evidence="2">
    <location>
        <begin position="131"/>
        <end position="155"/>
    </location>
</feature>
<evidence type="ECO:0000313" key="3">
    <source>
        <dbReference type="EMBL" id="KAK5706340.1"/>
    </source>
</evidence>
<organism evidence="3 4">
    <name type="scientific">Elasticomyces elasticus</name>
    <dbReference type="NCBI Taxonomy" id="574655"/>
    <lineage>
        <taxon>Eukaryota</taxon>
        <taxon>Fungi</taxon>
        <taxon>Dikarya</taxon>
        <taxon>Ascomycota</taxon>
        <taxon>Pezizomycotina</taxon>
        <taxon>Dothideomycetes</taxon>
        <taxon>Dothideomycetidae</taxon>
        <taxon>Mycosphaerellales</taxon>
        <taxon>Teratosphaeriaceae</taxon>
        <taxon>Elasticomyces</taxon>
    </lineage>
</organism>
<reference evidence="3" key="1">
    <citation type="submission" date="2023-08" db="EMBL/GenBank/DDBJ databases">
        <title>Black Yeasts Isolated from many extreme environments.</title>
        <authorList>
            <person name="Coleine C."/>
            <person name="Stajich J.E."/>
            <person name="Selbmann L."/>
        </authorList>
    </citation>
    <scope>NUCLEOTIDE SEQUENCE</scope>
    <source>
        <strain evidence="3">CCFEE 5810</strain>
    </source>
</reference>
<name>A0AAN8A4Z6_9PEZI</name>
<evidence type="ECO:0000256" key="2">
    <source>
        <dbReference type="SAM" id="Phobius"/>
    </source>
</evidence>
<evidence type="ECO:0000256" key="1">
    <source>
        <dbReference type="SAM" id="MobiDB-lite"/>
    </source>
</evidence>
<feature type="transmembrane region" description="Helical" evidence="2">
    <location>
        <begin position="47"/>
        <end position="68"/>
    </location>
</feature>
<sequence length="223" mass="23704">MATTTSTLQALAIEMPAVVNTTANLTAPAQSIVEMAAVSAWMIVRGIGFVIGMIGLCALIWGMTFVMVETVVTKGCLQRRPMGGEGVPVTVVLLWAFILAIDITVSCFIGSEFGPQEATLWSMLQAFAAGTTGVIATQVAFVLSVLLAGACGWVLRLVRTRKYQALSTDDDGNVQRGGETEMGDLMLDLVGDEQKEKTDSAHLWDVAENPQMRTASSGLRSGE</sequence>
<feature type="region of interest" description="Disordered" evidence="1">
    <location>
        <begin position="196"/>
        <end position="223"/>
    </location>
</feature>
<dbReference type="EMBL" id="JAVRQU010000002">
    <property type="protein sequence ID" value="KAK5706340.1"/>
    <property type="molecule type" value="Genomic_DNA"/>
</dbReference>
<comment type="caution">
    <text evidence="3">The sequence shown here is derived from an EMBL/GenBank/DDBJ whole genome shotgun (WGS) entry which is preliminary data.</text>
</comment>
<feature type="compositionally biased region" description="Polar residues" evidence="1">
    <location>
        <begin position="211"/>
        <end position="223"/>
    </location>
</feature>
<accession>A0AAN8A4Z6</accession>
<proteinExistence type="predicted"/>
<protein>
    <submittedName>
        <fullName evidence="3">Uncharacterized protein</fullName>
    </submittedName>
</protein>
<dbReference type="AlphaFoldDB" id="A0AAN8A4Z6"/>
<gene>
    <name evidence="3" type="ORF">LTR97_001328</name>
</gene>
<keyword evidence="2" id="KW-0812">Transmembrane</keyword>